<dbReference type="SUPFAM" id="SSF56925">
    <property type="entry name" value="OMPA-like"/>
    <property type="match status" value="1"/>
</dbReference>
<accession>A0A2T5XSP7</accession>
<feature type="signal peptide" evidence="2">
    <location>
        <begin position="1"/>
        <end position="20"/>
    </location>
</feature>
<proteinExistence type="predicted"/>
<dbReference type="InterPro" id="IPR011250">
    <property type="entry name" value="OMP/PagP_B-barrel"/>
</dbReference>
<evidence type="ECO:0000256" key="1">
    <source>
        <dbReference type="ARBA" id="ARBA00022729"/>
    </source>
</evidence>
<sequence length="219" mass="23673">MKRIITTVAVAIATIGAVSAQEIKFGAKAGLNLSTVSISEQSMTRAGFTTTTKQTTGFRPSFHIGAFAEYGFTDKLFVEAGIAYSSQGATLEKTESKTINNATKVVVDERTTESKDTSLILNFLNVPIWLKYDIAGFRPKVGVNLGYLANVKSKVGSQTEKLEANKRFDFGVGVGAEYNLPMGLFVDADFVLGLGNMADKDIDTTVKNRAIQIGVDYKF</sequence>
<gene>
    <name evidence="4" type="ORF">C8P65_11437</name>
</gene>
<protein>
    <submittedName>
        <fullName evidence="4">Outer membrane protein with beta-barrel domain</fullName>
    </submittedName>
</protein>
<evidence type="ECO:0000259" key="3">
    <source>
        <dbReference type="Pfam" id="PF13505"/>
    </source>
</evidence>
<evidence type="ECO:0000313" key="4">
    <source>
        <dbReference type="EMBL" id="PTX03614.1"/>
    </source>
</evidence>
<name>A0A2T5XSP7_9FLAO</name>
<keyword evidence="1 2" id="KW-0732">Signal</keyword>
<dbReference type="Proteomes" id="UP000243985">
    <property type="component" value="Unassembled WGS sequence"/>
</dbReference>
<evidence type="ECO:0000313" key="5">
    <source>
        <dbReference type="Proteomes" id="UP000243985"/>
    </source>
</evidence>
<comment type="caution">
    <text evidence="4">The sequence shown here is derived from an EMBL/GenBank/DDBJ whole genome shotgun (WGS) entry which is preliminary data.</text>
</comment>
<dbReference type="EMBL" id="QBKG01000014">
    <property type="protein sequence ID" value="PTX03614.1"/>
    <property type="molecule type" value="Genomic_DNA"/>
</dbReference>
<dbReference type="InterPro" id="IPR027385">
    <property type="entry name" value="Beta-barrel_OMP"/>
</dbReference>
<reference evidence="4 5" key="1">
    <citation type="submission" date="2018-04" db="EMBL/GenBank/DDBJ databases">
        <title>Genomic Encyclopedia of Archaeal and Bacterial Type Strains, Phase II (KMG-II): from individual species to whole genera.</title>
        <authorList>
            <person name="Goeker M."/>
        </authorList>
    </citation>
    <scope>NUCLEOTIDE SEQUENCE [LARGE SCALE GENOMIC DNA]</scope>
    <source>
        <strain evidence="4 5">DSM 22902</strain>
    </source>
</reference>
<dbReference type="Gene3D" id="2.40.160.20">
    <property type="match status" value="1"/>
</dbReference>
<dbReference type="RefSeq" id="WP_107782646.1">
    <property type="nucleotide sequence ID" value="NZ_QBKG01000014.1"/>
</dbReference>
<feature type="chain" id="PRO_5015493397" evidence="2">
    <location>
        <begin position="21"/>
        <end position="219"/>
    </location>
</feature>
<feature type="domain" description="Outer membrane protein beta-barrel" evidence="3">
    <location>
        <begin position="8"/>
        <end position="219"/>
    </location>
</feature>
<organism evidence="4 5">
    <name type="scientific">Capnocytophaga leadbetteri</name>
    <dbReference type="NCBI Taxonomy" id="327575"/>
    <lineage>
        <taxon>Bacteria</taxon>
        <taxon>Pseudomonadati</taxon>
        <taxon>Bacteroidota</taxon>
        <taxon>Flavobacteriia</taxon>
        <taxon>Flavobacteriales</taxon>
        <taxon>Flavobacteriaceae</taxon>
        <taxon>Capnocytophaga</taxon>
    </lineage>
</organism>
<evidence type="ECO:0000256" key="2">
    <source>
        <dbReference type="SAM" id="SignalP"/>
    </source>
</evidence>
<dbReference type="GeneID" id="84581318"/>
<dbReference type="AlphaFoldDB" id="A0A2T5XSP7"/>
<dbReference type="Pfam" id="PF13505">
    <property type="entry name" value="OMP_b-brl"/>
    <property type="match status" value="1"/>
</dbReference>